<dbReference type="Proteomes" id="UP000192769">
    <property type="component" value="Unassembled WGS sequence"/>
</dbReference>
<accession>A0A1V9D8R8</accession>
<protein>
    <submittedName>
        <fullName evidence="1">Uncharacterized protein</fullName>
    </submittedName>
</protein>
<reference evidence="1 2" key="1">
    <citation type="submission" date="2017-02" db="EMBL/GenBank/DDBJ databases">
        <title>Whole genome shotgun sequence of Pantoea agglomerans strain AS1 isolated from a cycad, Zamia floridana in Central Florida, USA.</title>
        <authorList>
            <person name="Lata P."/>
            <person name="Govindarajan S."/>
            <person name="Qi F."/>
            <person name="Li J.-L."/>
            <person name="Maurya S.K."/>
            <person name="Sahoo M.K."/>
        </authorList>
    </citation>
    <scope>NUCLEOTIDE SEQUENCE [LARGE SCALE GENOMIC DNA]</scope>
    <source>
        <strain evidence="1 2">AS1</strain>
    </source>
</reference>
<sequence>MIKRLLLLDELEGVKLTVIVELSAAQPDSAMVNHKKLWGLLQDRGVNIEGISDKVSFIRKNNDGLKISGVGVIDLSQEGVISSLINAENNVYFAISRYKLKKIDYGEGRSYWMNETWREGGVVFFALGFFDEPSCEIAAMGNKEEILNLIAN</sequence>
<organism evidence="1 2">
    <name type="scientific">Pantoea latae</name>
    <dbReference type="NCBI Taxonomy" id="1964541"/>
    <lineage>
        <taxon>Bacteria</taxon>
        <taxon>Pseudomonadati</taxon>
        <taxon>Pseudomonadota</taxon>
        <taxon>Gammaproteobacteria</taxon>
        <taxon>Enterobacterales</taxon>
        <taxon>Erwiniaceae</taxon>
        <taxon>Pantoea</taxon>
    </lineage>
</organism>
<evidence type="ECO:0000313" key="1">
    <source>
        <dbReference type="EMBL" id="OQP30260.1"/>
    </source>
</evidence>
<comment type="caution">
    <text evidence="1">The sequence shown here is derived from an EMBL/GenBank/DDBJ whole genome shotgun (WGS) entry which is preliminary data.</text>
</comment>
<dbReference type="EMBL" id="MWUE01000037">
    <property type="protein sequence ID" value="OQP30260.1"/>
    <property type="molecule type" value="Genomic_DNA"/>
</dbReference>
<proteinExistence type="predicted"/>
<keyword evidence="2" id="KW-1185">Reference proteome</keyword>
<gene>
    <name evidence="1" type="ORF">B2J69_21985</name>
</gene>
<dbReference type="AlphaFoldDB" id="A0A1V9D8R8"/>
<evidence type="ECO:0000313" key="2">
    <source>
        <dbReference type="Proteomes" id="UP000192769"/>
    </source>
</evidence>
<name>A0A1V9D8R8_9GAMM</name>